<dbReference type="PROSITE" id="PS51271">
    <property type="entry name" value="WAPL"/>
    <property type="match status" value="1"/>
</dbReference>
<sequence>MIVRTYGRRKTGGGLRSYSDEEDDDDVLDPYRDSLSSQETAPPADIFAFSSQDSANFDSGGGVSRKPKRQKRGEVVGKGDRPADLGFVDYSVLRATSTLMETQEFGEMMEHVDEVNFALDGLRKGQPARIRRASLLSLLQICGTSQQRRLLRSHGMVKNIINAIMGLSFDDSPSNLAAATLFYLLISDGQDEQLLESPSCIQFLIKLLKPVTSVANEDKLPRIGSKLLRVRNDAGVLRGTSSKLDRSSVTIISRVKEILGSCKELKSTLGDDCALGRPELSAKWIALSTMEKASVSTISLEETSGIVRKTGGNFKEKLREFGGLDAVFEVAMHCHSVMEDLKDSGSSSIWHARDGTLLESLVLLLKCLKIMENATFLSKDNQDYLLKMQGSSDHQGYRLSFTKLVLNVIKILSGLSLRKSSAAAAHDDKSNMAGGVASELALIPEDSADEVFSFQSFKERCSMEESSSQRSSDTFQDNHWLSSAPSRYSSSFPETKTSSLNGSCLLKSSVSAASGSCGETSKSSSSQTIPISNGLKNFSRDKRCDLSESSAFDLSEDSEDPYAFDEDEFEPSKWEVLSGKKGSSKSKRGRLAVGGAKDVVQLQPMKNKDSDSFEYPMQDSNTCESHQSQEAFCSGATDEESTKLLADCLLTAVKVLMNLTNDNILGCQQIATCGGLETMASIIAAHFPSFSSSSSSSFSLCEIEEYGIHIEFDHQRDNHLTDQEMDFLVAILGLLVNLVEKDESNRYRLAWASVTLHDSEGSQSEGQKEVIPLLCSIFLANRGESEMAGEENDQPWDPETVMEQGEKEAEKMIVEAYTALLLAFLSTESKRTRDAIAGCLPNRNLAILVPVLERFVAFHLTLDMMTPETHKAVSEVIESCRIP</sequence>
<dbReference type="SUPFAM" id="SSF48371">
    <property type="entry name" value="ARM repeat"/>
    <property type="match status" value="1"/>
</dbReference>
<dbReference type="OrthoDB" id="78088at2759"/>
<evidence type="ECO:0000256" key="1">
    <source>
        <dbReference type="ARBA" id="ARBA00006854"/>
    </source>
</evidence>
<dbReference type="InterPro" id="IPR016024">
    <property type="entry name" value="ARM-type_fold"/>
</dbReference>
<feature type="domain" description="WAPL" evidence="3">
    <location>
        <begin position="83"/>
        <end position="188"/>
    </location>
</feature>
<proteinExistence type="inferred from homology"/>
<dbReference type="InterPro" id="IPR039874">
    <property type="entry name" value="WAPL"/>
</dbReference>
<evidence type="ECO:0000313" key="4">
    <source>
        <dbReference type="EMBL" id="OWM91249.1"/>
    </source>
</evidence>
<comment type="similarity">
    <text evidence="1">Belongs to the WAPL family.</text>
</comment>
<reference evidence="5" key="1">
    <citation type="journal article" date="2017" name="Plant J.">
        <title>The pomegranate (Punica granatum L.) genome and the genomics of punicalagin biosynthesis.</title>
        <authorList>
            <person name="Qin G."/>
            <person name="Xu C."/>
            <person name="Ming R."/>
            <person name="Tang H."/>
            <person name="Guyot R."/>
            <person name="Kramer E.M."/>
            <person name="Hu Y."/>
            <person name="Yi X."/>
            <person name="Qi Y."/>
            <person name="Xu X."/>
            <person name="Gao Z."/>
            <person name="Pan H."/>
            <person name="Jian J."/>
            <person name="Tian Y."/>
            <person name="Yue Z."/>
            <person name="Xu Y."/>
        </authorList>
    </citation>
    <scope>NUCLEOTIDE SEQUENCE [LARGE SCALE GENOMIC DNA]</scope>
    <source>
        <strain evidence="5">cv. Dabenzi</strain>
    </source>
</reference>
<dbReference type="PANTHER" id="PTHR22100:SF13">
    <property type="entry name" value="WINGS APART-LIKE PROTEIN HOMOLOG"/>
    <property type="match status" value="1"/>
</dbReference>
<dbReference type="InterPro" id="IPR012502">
    <property type="entry name" value="WAPL_dom"/>
</dbReference>
<dbReference type="InterPro" id="IPR011989">
    <property type="entry name" value="ARM-like"/>
</dbReference>
<dbReference type="Proteomes" id="UP000515151">
    <property type="component" value="Chromosome 4"/>
</dbReference>
<evidence type="ECO:0000313" key="7">
    <source>
        <dbReference type="RefSeq" id="XP_031391988.1"/>
    </source>
</evidence>
<reference evidence="6" key="3">
    <citation type="journal article" date="2020" name="Plant Biotechnol. J.">
        <title>The pomegranate (Punica granatum L.) draft genome dissects genetic divergence between soft- and hard-seeded cultivars.</title>
        <authorList>
            <person name="Luo X."/>
            <person name="Li H."/>
            <person name="Wu Z."/>
            <person name="Yao W."/>
            <person name="Zhao P."/>
            <person name="Cao D."/>
            <person name="Yu H."/>
            <person name="Li K."/>
            <person name="Poudel K."/>
            <person name="Zhao D."/>
            <person name="Zhang F."/>
            <person name="Xia X."/>
            <person name="Chen L."/>
            <person name="Wang Q."/>
            <person name="Jing D."/>
            <person name="Cao S."/>
        </authorList>
    </citation>
    <scope>NUCLEOTIDE SEQUENCE [LARGE SCALE GENOMIC DNA]</scope>
</reference>
<dbReference type="RefSeq" id="XP_031391988.1">
    <property type="nucleotide sequence ID" value="XM_031536128.1"/>
</dbReference>
<evidence type="ECO:0000313" key="6">
    <source>
        <dbReference type="Proteomes" id="UP000515151"/>
    </source>
</evidence>
<feature type="compositionally biased region" description="Basic residues" evidence="2">
    <location>
        <begin position="1"/>
        <end position="11"/>
    </location>
</feature>
<name>A0A218Y337_PUNGR</name>
<feature type="region of interest" description="Disordered" evidence="2">
    <location>
        <begin position="1"/>
        <end position="80"/>
    </location>
</feature>
<dbReference type="EMBL" id="MTKT01000299">
    <property type="protein sequence ID" value="OWM91249.1"/>
    <property type="molecule type" value="Genomic_DNA"/>
</dbReference>
<reference evidence="7" key="4">
    <citation type="submission" date="2025-04" db="UniProtKB">
        <authorList>
            <consortium name="RefSeq"/>
        </authorList>
    </citation>
    <scope>IDENTIFICATION</scope>
    <source>
        <tissue evidence="7">Leaf</tissue>
    </source>
</reference>
<dbReference type="AlphaFoldDB" id="A0A218Y337"/>
<accession>A0A218Y337</accession>
<dbReference type="InterPro" id="IPR022771">
    <property type="entry name" value="WAPL_C"/>
</dbReference>
<evidence type="ECO:0000259" key="3">
    <source>
        <dbReference type="PROSITE" id="PS51271"/>
    </source>
</evidence>
<reference evidence="4" key="2">
    <citation type="submission" date="2017-06" db="EMBL/GenBank/DDBJ databases">
        <title>The pomegranate genome and the genomics of punicalagin biosynthesis.</title>
        <authorList>
            <person name="Xu C."/>
        </authorList>
    </citation>
    <scope>NUCLEOTIDE SEQUENCE [LARGE SCALE GENOMIC DNA]</scope>
    <source>
        <tissue evidence="4">Fresh leaf</tissue>
    </source>
</reference>
<evidence type="ECO:0000313" key="5">
    <source>
        <dbReference type="Proteomes" id="UP000197138"/>
    </source>
</evidence>
<dbReference type="FunFam" id="1.25.10.10:FF:000519">
    <property type="entry name" value="WAPL (Wings apart-like protein regulation of heterochromatin) protein"/>
    <property type="match status" value="1"/>
</dbReference>
<keyword evidence="6" id="KW-1185">Reference proteome</keyword>
<evidence type="ECO:0000256" key="2">
    <source>
        <dbReference type="SAM" id="MobiDB-lite"/>
    </source>
</evidence>
<dbReference type="PANTHER" id="PTHR22100">
    <property type="entry name" value="WINGS APART-LIKE PROTEIN HOMOLOG"/>
    <property type="match status" value="1"/>
</dbReference>
<dbReference type="Gene3D" id="1.25.10.10">
    <property type="entry name" value="Leucine-rich Repeat Variant"/>
    <property type="match status" value="2"/>
</dbReference>
<dbReference type="GeneID" id="116204068"/>
<organism evidence="4 5">
    <name type="scientific">Punica granatum</name>
    <name type="common">Pomegranate</name>
    <dbReference type="NCBI Taxonomy" id="22663"/>
    <lineage>
        <taxon>Eukaryota</taxon>
        <taxon>Viridiplantae</taxon>
        <taxon>Streptophyta</taxon>
        <taxon>Embryophyta</taxon>
        <taxon>Tracheophyta</taxon>
        <taxon>Spermatophyta</taxon>
        <taxon>Magnoliopsida</taxon>
        <taxon>eudicotyledons</taxon>
        <taxon>Gunneridae</taxon>
        <taxon>Pentapetalae</taxon>
        <taxon>rosids</taxon>
        <taxon>malvids</taxon>
        <taxon>Myrtales</taxon>
        <taxon>Lythraceae</taxon>
        <taxon>Punica</taxon>
    </lineage>
</organism>
<gene>
    <name evidence="7" type="primary">LOC116204068</name>
    <name evidence="4" type="ORF">CDL15_Pgr000193</name>
</gene>
<dbReference type="Proteomes" id="UP000197138">
    <property type="component" value="Unassembled WGS sequence"/>
</dbReference>
<dbReference type="Pfam" id="PF07814">
    <property type="entry name" value="WAPL"/>
    <property type="match status" value="1"/>
</dbReference>
<protein>
    <submittedName>
        <fullName evidence="7">Uncharacterized protein LOC116204068</fullName>
    </submittedName>
</protein>